<dbReference type="PROSITE" id="PS00678">
    <property type="entry name" value="WD_REPEATS_1"/>
    <property type="match status" value="1"/>
</dbReference>
<dbReference type="GO" id="GO:0061700">
    <property type="term" value="C:GATOR2 complex"/>
    <property type="evidence" value="ECO:0007669"/>
    <property type="project" value="TreeGrafter"/>
</dbReference>
<evidence type="ECO:0000256" key="3">
    <source>
        <dbReference type="ARBA" id="ARBA00022737"/>
    </source>
</evidence>
<evidence type="ECO:0000256" key="5">
    <source>
        <dbReference type="ARBA" id="ARBA00022833"/>
    </source>
</evidence>
<dbReference type="STRING" id="2656787.A0A370TEZ6"/>
<feature type="compositionally biased region" description="Basic and acidic residues" evidence="7">
    <location>
        <begin position="831"/>
        <end position="841"/>
    </location>
</feature>
<keyword evidence="3" id="KW-0677">Repeat</keyword>
<feature type="region of interest" description="Disordered" evidence="7">
    <location>
        <begin position="626"/>
        <end position="697"/>
    </location>
</feature>
<dbReference type="PANTHER" id="PTHR46200">
    <property type="entry name" value="GATOR COMPLEX PROTEIN WDR24"/>
    <property type="match status" value="1"/>
</dbReference>
<feature type="compositionally biased region" description="Polar residues" evidence="7">
    <location>
        <begin position="892"/>
        <end position="903"/>
    </location>
</feature>
<dbReference type="RefSeq" id="XP_031866755.1">
    <property type="nucleotide sequence ID" value="XM_032017324.1"/>
</dbReference>
<dbReference type="GO" id="GO:0005829">
    <property type="term" value="C:cytosol"/>
    <property type="evidence" value="ECO:0007669"/>
    <property type="project" value="TreeGrafter"/>
</dbReference>
<dbReference type="OrthoDB" id="60955at2759"/>
<dbReference type="GO" id="GO:0005774">
    <property type="term" value="C:vacuolar membrane"/>
    <property type="evidence" value="ECO:0007669"/>
    <property type="project" value="TreeGrafter"/>
</dbReference>
<feature type="compositionally biased region" description="Polar residues" evidence="7">
    <location>
        <begin position="668"/>
        <end position="696"/>
    </location>
</feature>
<evidence type="ECO:0000313" key="8">
    <source>
        <dbReference type="EMBL" id="RDL33262.1"/>
    </source>
</evidence>
<name>A0A370TEZ6_9HELO</name>
<keyword evidence="9" id="KW-1185">Reference proteome</keyword>
<dbReference type="Pfam" id="PF00400">
    <property type="entry name" value="WD40"/>
    <property type="match status" value="1"/>
</dbReference>
<evidence type="ECO:0000256" key="7">
    <source>
        <dbReference type="SAM" id="MobiDB-lite"/>
    </source>
</evidence>
<dbReference type="PANTHER" id="PTHR46200:SF1">
    <property type="entry name" value="GATOR COMPLEX PROTEIN WDR24"/>
    <property type="match status" value="1"/>
</dbReference>
<dbReference type="InterPro" id="IPR037590">
    <property type="entry name" value="WDR24"/>
</dbReference>
<sequence length="1230" mass="136050">MKRHEAEPQPQYAQTKDASPLSRRRSVRMNKGKIMRKLLGQPAPSAIENTSVDHGAADSPQLRPSASQNTTYAAGAPIACLDRSSDGSCAVIAGTKVFKVLRIDGPTITEELDLRSAITSYATSHDLSAATPDQLNIKAVKWSHGALDTSIITASGNGRITVYDLNRVGEGLETARIHEHARQVHKLAINPFMCNWLLSASQDGTVRSFDIRTPFVGRNGPTFRTWQTFKCNADAVRDVMWSPTDGMEFACCTDAGVVQKWDIRKPSAPVLKLTAHQSPCFSISWHPDGDHLTSGGADQFCHVWDLSKKADRNQKPRYSFATPAPISTVSWRPACWSATAQGRRAAQIAVAYDDTSITRNQTSSVDLWDLARPSMPFKQIDQWDSSPTGILWNSRDLLWAVDREGRFTQTDVVFAPKAIDRRSLSSFSFSASGDVLMLLEERQIPQRRSRPSIKSPEVSPNFQPNSSAGTLMSVSQTDSEEDVVGSFLGPRQRKTHRRRNSARSTQSFSSTPPSNTGIVDSKVMSLDDALKVTGIYKPQQVMAIGHAPSTANRHTYQYFSNRYLIRMEKDNFAKYDFTPTNVRMTSTTEHFARTAEAVGHYRLAQTWRLVGYTMNILLTRRAEYHRQSRLAVPEPPKKADKQHKLKQDVAALQSKIDHDLETPRRQPRAQTPQDSPLQRPTRSTVMADAESTSNVATPLARPVDDDIVDRTREAMLTPITVDDDVLNLPEAAHSTSPSPIPVPGAEVRTSSIEGYDFYGMETFSPPIVEFHPPQRKQPLRLDDFMKHNRSPENRQLSRHDSGESFQMFSTSNESHQAKFLSSSESDAGRSLPDRVSGREDSSSFNPSNSEAPSQSDSSYKHPPTNSDQSNGDKRNEMRQSPTNPPILRLQEASMQSTSNSDELNTPEEESVRPPSGGEVISEDPNIVESDYLPWPNDPHFTVAPIDPSILVQRSIDFETKTSALNAAAMVLLLRPFLPASAIDEIQAGAILRQYHHRLTSMKLFMEAALLRNLCVPLYPSVFAPAQENITIGYFCTSCQKPLENDPLIPNSVWHCPRCERAIEGCAVCRHRELDPDLTYEDQDASSLESLALWWLCPGCGHGGHTTCMQAWHSGPEFDEGSKVSGGCCPLEGCLHPCLPGTWRAQRWEEKKMAKARELESLVRESSRAGARAVGVGRGGVRRDNREVNQSKAVEGVRVALGVGVGGATDRGPGLERKKSVKLVAPGEEGG</sequence>
<dbReference type="InterPro" id="IPR015943">
    <property type="entry name" value="WD40/YVTN_repeat-like_dom_sf"/>
</dbReference>
<dbReference type="InterPro" id="IPR019775">
    <property type="entry name" value="WD40_repeat_CS"/>
</dbReference>
<dbReference type="GeneID" id="43601550"/>
<feature type="repeat" description="WD" evidence="6">
    <location>
        <begin position="273"/>
        <end position="314"/>
    </location>
</feature>
<feature type="compositionally biased region" description="Polar residues" evidence="7">
    <location>
        <begin position="842"/>
        <end position="869"/>
    </location>
</feature>
<keyword evidence="5" id="KW-0862">Zinc</keyword>
<organism evidence="8 9">
    <name type="scientific">Venustampulla echinocandica</name>
    <dbReference type="NCBI Taxonomy" id="2656787"/>
    <lineage>
        <taxon>Eukaryota</taxon>
        <taxon>Fungi</taxon>
        <taxon>Dikarya</taxon>
        <taxon>Ascomycota</taxon>
        <taxon>Pezizomycotina</taxon>
        <taxon>Leotiomycetes</taxon>
        <taxon>Helotiales</taxon>
        <taxon>Pleuroascaceae</taxon>
        <taxon>Venustampulla</taxon>
    </lineage>
</organism>
<proteinExistence type="predicted"/>
<dbReference type="InterPro" id="IPR001680">
    <property type="entry name" value="WD40_rpt"/>
</dbReference>
<evidence type="ECO:0000256" key="6">
    <source>
        <dbReference type="PROSITE-ProRule" id="PRU00221"/>
    </source>
</evidence>
<dbReference type="PROSITE" id="PS50294">
    <property type="entry name" value="WD_REPEATS_REGION"/>
    <property type="match status" value="1"/>
</dbReference>
<dbReference type="GO" id="GO:1904263">
    <property type="term" value="P:positive regulation of TORC1 signaling"/>
    <property type="evidence" value="ECO:0007669"/>
    <property type="project" value="TreeGrafter"/>
</dbReference>
<evidence type="ECO:0000313" key="9">
    <source>
        <dbReference type="Proteomes" id="UP000254866"/>
    </source>
</evidence>
<dbReference type="SMART" id="SM00320">
    <property type="entry name" value="WD40"/>
    <property type="match status" value="4"/>
</dbReference>
<feature type="compositionally biased region" description="Basic residues" evidence="7">
    <location>
        <begin position="22"/>
        <end position="36"/>
    </location>
</feature>
<evidence type="ECO:0000256" key="4">
    <source>
        <dbReference type="ARBA" id="ARBA00022771"/>
    </source>
</evidence>
<evidence type="ECO:0000256" key="1">
    <source>
        <dbReference type="ARBA" id="ARBA00022574"/>
    </source>
</evidence>
<keyword evidence="1 6" id="KW-0853">WD repeat</keyword>
<gene>
    <name evidence="8" type="ORF">BP5553_08701</name>
</gene>
<dbReference type="SUPFAM" id="SSF50978">
    <property type="entry name" value="WD40 repeat-like"/>
    <property type="match status" value="1"/>
</dbReference>
<feature type="compositionally biased region" description="Polar residues" evidence="7">
    <location>
        <begin position="809"/>
        <end position="825"/>
    </location>
</feature>
<keyword evidence="4" id="KW-0863">Zinc-finger</keyword>
<feature type="region of interest" description="Disordered" evidence="7">
    <location>
        <begin position="443"/>
        <end position="520"/>
    </location>
</feature>
<comment type="caution">
    <text evidence="8">The sequence shown here is derived from an EMBL/GenBank/DDBJ whole genome shotgun (WGS) entry which is preliminary data.</text>
</comment>
<dbReference type="GO" id="GO:0016239">
    <property type="term" value="P:positive regulation of macroautophagy"/>
    <property type="evidence" value="ECO:0007669"/>
    <property type="project" value="TreeGrafter"/>
</dbReference>
<dbReference type="PROSITE" id="PS50082">
    <property type="entry name" value="WD_REPEATS_2"/>
    <property type="match status" value="1"/>
</dbReference>
<feature type="compositionally biased region" description="Basic and acidic residues" evidence="7">
    <location>
        <begin position="655"/>
        <end position="664"/>
    </location>
</feature>
<dbReference type="Proteomes" id="UP000254866">
    <property type="component" value="Unassembled WGS sequence"/>
</dbReference>
<dbReference type="AlphaFoldDB" id="A0A370TEZ6"/>
<feature type="region of interest" description="Disordered" evidence="7">
    <location>
        <begin position="809"/>
        <end position="922"/>
    </location>
</feature>
<dbReference type="InterPro" id="IPR036322">
    <property type="entry name" value="WD40_repeat_dom_sf"/>
</dbReference>
<protein>
    <submittedName>
        <fullName evidence="8">Uncharacterized protein</fullName>
    </submittedName>
</protein>
<feature type="compositionally biased region" description="Basic residues" evidence="7">
    <location>
        <begin position="491"/>
        <end position="501"/>
    </location>
</feature>
<feature type="region of interest" description="Disordered" evidence="7">
    <location>
        <begin position="1204"/>
        <end position="1230"/>
    </location>
</feature>
<evidence type="ECO:0000256" key="2">
    <source>
        <dbReference type="ARBA" id="ARBA00022723"/>
    </source>
</evidence>
<dbReference type="Gene3D" id="2.130.10.10">
    <property type="entry name" value="YVTN repeat-like/Quinoprotein amine dehydrogenase"/>
    <property type="match status" value="2"/>
</dbReference>
<keyword evidence="2" id="KW-0479">Metal-binding</keyword>
<dbReference type="GO" id="GO:0008270">
    <property type="term" value="F:zinc ion binding"/>
    <property type="evidence" value="ECO:0007669"/>
    <property type="project" value="UniProtKB-KW"/>
</dbReference>
<feature type="compositionally biased region" description="Polar residues" evidence="7">
    <location>
        <begin position="502"/>
        <end position="518"/>
    </location>
</feature>
<dbReference type="EMBL" id="NPIC01000009">
    <property type="protein sequence ID" value="RDL33262.1"/>
    <property type="molecule type" value="Genomic_DNA"/>
</dbReference>
<feature type="compositionally biased region" description="Polar residues" evidence="7">
    <location>
        <begin position="458"/>
        <end position="477"/>
    </location>
</feature>
<accession>A0A370TEZ6</accession>
<reference evidence="8 9" key="1">
    <citation type="journal article" date="2018" name="IMA Fungus">
        <title>IMA Genome-F 9: Draft genome sequence of Annulohypoxylon stygium, Aspergillus mulundensis, Berkeleyomyces basicola (syn. Thielaviopsis basicola), Ceratocystis smalleyi, two Cercospora beticola strains, Coleophoma cylindrospora, Fusarium fracticaudum, Phialophora cf. hyalina, and Morchella septimelata.</title>
        <authorList>
            <person name="Wingfield B.D."/>
            <person name="Bills G.F."/>
            <person name="Dong Y."/>
            <person name="Huang W."/>
            <person name="Nel W.J."/>
            <person name="Swalarsk-Parry B.S."/>
            <person name="Vaghefi N."/>
            <person name="Wilken P.M."/>
            <person name="An Z."/>
            <person name="de Beer Z.W."/>
            <person name="De Vos L."/>
            <person name="Chen L."/>
            <person name="Duong T.A."/>
            <person name="Gao Y."/>
            <person name="Hammerbacher A."/>
            <person name="Kikkert J.R."/>
            <person name="Li Y."/>
            <person name="Li H."/>
            <person name="Li K."/>
            <person name="Li Q."/>
            <person name="Liu X."/>
            <person name="Ma X."/>
            <person name="Naidoo K."/>
            <person name="Pethybridge S.J."/>
            <person name="Sun J."/>
            <person name="Steenkamp E.T."/>
            <person name="van der Nest M.A."/>
            <person name="van Wyk S."/>
            <person name="Wingfield M.J."/>
            <person name="Xiong C."/>
            <person name="Yue Q."/>
            <person name="Zhang X."/>
        </authorList>
    </citation>
    <scope>NUCLEOTIDE SEQUENCE [LARGE SCALE GENOMIC DNA]</scope>
    <source>
        <strain evidence="8 9">BP 5553</strain>
    </source>
</reference>
<feature type="region of interest" description="Disordered" evidence="7">
    <location>
        <begin position="1"/>
        <end position="68"/>
    </location>
</feature>